<feature type="transmembrane region" description="Helical" evidence="7">
    <location>
        <begin position="148"/>
        <end position="165"/>
    </location>
</feature>
<keyword evidence="3 7" id="KW-0812">Transmembrane</keyword>
<comment type="similarity">
    <text evidence="2">Belongs to the SLC13A/DASS transporter (TC 2.A.47) family. NADC subfamily.</text>
</comment>
<name>A0A8S3PSP8_MYTED</name>
<feature type="transmembrane region" description="Helical" evidence="7">
    <location>
        <begin position="342"/>
        <end position="366"/>
    </location>
</feature>
<dbReference type="InterPro" id="IPR001898">
    <property type="entry name" value="SLC13A/DASS"/>
</dbReference>
<dbReference type="GO" id="GO:0015556">
    <property type="term" value="F:C4-dicarboxylate transmembrane transporter activity"/>
    <property type="evidence" value="ECO:0007669"/>
    <property type="project" value="UniProtKB-ARBA"/>
</dbReference>
<dbReference type="Proteomes" id="UP000683360">
    <property type="component" value="Unassembled WGS sequence"/>
</dbReference>
<organism evidence="8 9">
    <name type="scientific">Mytilus edulis</name>
    <name type="common">Blue mussel</name>
    <dbReference type="NCBI Taxonomy" id="6550"/>
    <lineage>
        <taxon>Eukaryota</taxon>
        <taxon>Metazoa</taxon>
        <taxon>Spiralia</taxon>
        <taxon>Lophotrochozoa</taxon>
        <taxon>Mollusca</taxon>
        <taxon>Bivalvia</taxon>
        <taxon>Autobranchia</taxon>
        <taxon>Pteriomorphia</taxon>
        <taxon>Mytilida</taxon>
        <taxon>Mytiloidea</taxon>
        <taxon>Mytilidae</taxon>
        <taxon>Mytilinae</taxon>
        <taxon>Mytilus</taxon>
    </lineage>
</organism>
<dbReference type="AlphaFoldDB" id="A0A8S3PSP8"/>
<feature type="transmembrane region" description="Helical" evidence="7">
    <location>
        <begin position="100"/>
        <end position="128"/>
    </location>
</feature>
<evidence type="ECO:0000256" key="4">
    <source>
        <dbReference type="ARBA" id="ARBA00022989"/>
    </source>
</evidence>
<feature type="region of interest" description="Disordered" evidence="6">
    <location>
        <begin position="257"/>
        <end position="279"/>
    </location>
</feature>
<reference evidence="8" key="1">
    <citation type="submission" date="2021-03" db="EMBL/GenBank/DDBJ databases">
        <authorList>
            <person name="Bekaert M."/>
        </authorList>
    </citation>
    <scope>NUCLEOTIDE SEQUENCE</scope>
</reference>
<comment type="caution">
    <text evidence="8">The sequence shown here is derived from an EMBL/GenBank/DDBJ whole genome shotgun (WGS) entry which is preliminary data.</text>
</comment>
<dbReference type="PANTHER" id="PTHR10283:SF82">
    <property type="entry name" value="SOLUTE CARRIER FAMILY 13 MEMBER 2"/>
    <property type="match status" value="1"/>
</dbReference>
<dbReference type="PANTHER" id="PTHR10283">
    <property type="entry name" value="SOLUTE CARRIER FAMILY 13 MEMBER"/>
    <property type="match status" value="1"/>
</dbReference>
<protein>
    <submittedName>
        <fullName evidence="8">SLC13A2_3_5</fullName>
    </submittedName>
</protein>
<dbReference type="EMBL" id="CAJPWZ010000127">
    <property type="protein sequence ID" value="CAG2186305.1"/>
    <property type="molecule type" value="Genomic_DNA"/>
</dbReference>
<feature type="compositionally biased region" description="Basic and acidic residues" evidence="6">
    <location>
        <begin position="262"/>
        <end position="276"/>
    </location>
</feature>
<evidence type="ECO:0000256" key="3">
    <source>
        <dbReference type="ARBA" id="ARBA00022692"/>
    </source>
</evidence>
<keyword evidence="4 7" id="KW-1133">Transmembrane helix</keyword>
<dbReference type="GO" id="GO:0005310">
    <property type="term" value="F:dicarboxylic acid transmembrane transporter activity"/>
    <property type="evidence" value="ECO:0007669"/>
    <property type="project" value="UniProtKB-ARBA"/>
</dbReference>
<dbReference type="Pfam" id="PF00939">
    <property type="entry name" value="Na_sulph_symp"/>
    <property type="match status" value="1"/>
</dbReference>
<evidence type="ECO:0000256" key="7">
    <source>
        <dbReference type="SAM" id="Phobius"/>
    </source>
</evidence>
<gene>
    <name evidence="8" type="ORF">MEDL_1854</name>
</gene>
<evidence type="ECO:0000313" key="8">
    <source>
        <dbReference type="EMBL" id="CAG2186305.1"/>
    </source>
</evidence>
<evidence type="ECO:0000256" key="1">
    <source>
        <dbReference type="ARBA" id="ARBA00004141"/>
    </source>
</evidence>
<evidence type="ECO:0000313" key="9">
    <source>
        <dbReference type="Proteomes" id="UP000683360"/>
    </source>
</evidence>
<dbReference type="OrthoDB" id="6493944at2759"/>
<evidence type="ECO:0000256" key="5">
    <source>
        <dbReference type="ARBA" id="ARBA00023136"/>
    </source>
</evidence>
<comment type="subcellular location">
    <subcellularLocation>
        <location evidence="1">Membrane</location>
        <topology evidence="1">Multi-pass membrane protein</topology>
    </subcellularLocation>
</comment>
<keyword evidence="5 7" id="KW-0472">Membrane</keyword>
<accession>A0A8S3PSP8</accession>
<evidence type="ECO:0000256" key="6">
    <source>
        <dbReference type="SAM" id="MobiDB-lite"/>
    </source>
</evidence>
<keyword evidence="9" id="KW-1185">Reference proteome</keyword>
<evidence type="ECO:0000256" key="2">
    <source>
        <dbReference type="ARBA" id="ARBA00006772"/>
    </source>
</evidence>
<sequence>MLLMFVKATRGGVSQISHRHGKANHKYMSHYDTTQPTKYLTYLDANNLYWWAMSEPLPTHKLKWREPEDVENILQWKDDNDMGFLLLPLPFVVGTQESKCAYIVFIMAIYWITEALPIAVTSLLPIILTPLVGLGSAKEVSSHYLSDTSMLFLGGLIIAVAIEHWNIHKRLALAILMYVGTETRWLMLGLMLPTWLLSMWISNTATTAMMIPITNAILVQLKEANVPIEEIVTEVYDNDALKLEDIEVNGVIKENGQPTSTDIKKTDKTSNYKAEPEDNMNQTESKAHLEICKMMSICIAHAANCGGLGSLTGTGPNVVFKGQSDIIFEKYGGESPVTFSSWFAFGLPISAIMLLLSWIWLQLYFLGKFFTKPRALSDTLNTAFPFYVLWTSIKTNECNKVSFESNVNQRPHDLGITIRLSTVSQTTTIYDREFRYLKLENVNEEKYQSKNPTADSCTK</sequence>
<dbReference type="GO" id="GO:0005886">
    <property type="term" value="C:plasma membrane"/>
    <property type="evidence" value="ECO:0007669"/>
    <property type="project" value="TreeGrafter"/>
</dbReference>
<proteinExistence type="inferred from homology"/>